<feature type="compositionally biased region" description="Low complexity" evidence="1">
    <location>
        <begin position="99"/>
        <end position="117"/>
    </location>
</feature>
<evidence type="ECO:0000313" key="2">
    <source>
        <dbReference type="EMBL" id="CAD8159783.1"/>
    </source>
</evidence>
<evidence type="ECO:0000256" key="1">
    <source>
        <dbReference type="SAM" id="MobiDB-lite"/>
    </source>
</evidence>
<protein>
    <submittedName>
        <fullName evidence="2">Uncharacterized protein</fullName>
    </submittedName>
</protein>
<dbReference type="EMBL" id="CAJJDP010000037">
    <property type="protein sequence ID" value="CAD8159783.1"/>
    <property type="molecule type" value="Genomic_DNA"/>
</dbReference>
<sequence length="476" mass="56584">MQSSNHQGIKQSSYFDYIFDSWNKSIDTSRTKEPQQTKLKTSNRRQNHFQYKSILDQNQEYDHDQISTTKSQLHQKNKIVPLNSYINNLNGRKDEQKDNYQQQSQSSKNKSTNRQSSPNKKNFNEEVEQKSDCIANYSTIFSQPIKNSQPNSLNYSLNFKLILPKIKQTKTQKVGIRKFKVISKVIGKFILLFYHILPSTSPKRILMNNKLKLALNLKKTFKFDRNINESLSKSFKQWIEPSFQKIFFYLQNAFPKIFSEKIFDQREIQDSESLWTLNFAKFLFQNLELITRKGNIPKEIIYAMSKSIYKENNQFVQLFVAQRTHFYKKPFSNLELQLLCSEYILFNGIVIQLFELTNNLKYQSFNHNLNCKIQIIKLVSILNLFYIRAFQDMPLINQNIQEDQIYTRLIHITPDQDQHLYLLDTKEKSKLESMILGLKHEQYIQLVLQQRVKQNQQLELLFKQFIHNLGSQVVIF</sequence>
<dbReference type="OrthoDB" id="304137at2759"/>
<reference evidence="2" key="1">
    <citation type="submission" date="2021-01" db="EMBL/GenBank/DDBJ databases">
        <authorList>
            <consortium name="Genoscope - CEA"/>
            <person name="William W."/>
        </authorList>
    </citation>
    <scope>NUCLEOTIDE SEQUENCE</scope>
</reference>
<proteinExistence type="predicted"/>
<evidence type="ECO:0000313" key="3">
    <source>
        <dbReference type="Proteomes" id="UP000683925"/>
    </source>
</evidence>
<name>A0A8S1U6Q9_PAROT</name>
<organism evidence="2 3">
    <name type="scientific">Paramecium octaurelia</name>
    <dbReference type="NCBI Taxonomy" id="43137"/>
    <lineage>
        <taxon>Eukaryota</taxon>
        <taxon>Sar</taxon>
        <taxon>Alveolata</taxon>
        <taxon>Ciliophora</taxon>
        <taxon>Intramacronucleata</taxon>
        <taxon>Oligohymenophorea</taxon>
        <taxon>Peniculida</taxon>
        <taxon>Parameciidae</taxon>
        <taxon>Paramecium</taxon>
    </lineage>
</organism>
<dbReference type="Proteomes" id="UP000683925">
    <property type="component" value="Unassembled WGS sequence"/>
</dbReference>
<gene>
    <name evidence="2" type="ORF">POCTA_138.1.T0370165</name>
</gene>
<comment type="caution">
    <text evidence="2">The sequence shown here is derived from an EMBL/GenBank/DDBJ whole genome shotgun (WGS) entry which is preliminary data.</text>
</comment>
<accession>A0A8S1U6Q9</accession>
<dbReference type="AlphaFoldDB" id="A0A8S1U6Q9"/>
<feature type="region of interest" description="Disordered" evidence="1">
    <location>
        <begin position="88"/>
        <end position="127"/>
    </location>
</feature>
<feature type="region of interest" description="Disordered" evidence="1">
    <location>
        <begin position="28"/>
        <end position="48"/>
    </location>
</feature>
<keyword evidence="3" id="KW-1185">Reference proteome</keyword>
<dbReference type="OMA" id="KSFKQWI"/>